<dbReference type="GO" id="GO:0000981">
    <property type="term" value="F:DNA-binding transcription factor activity, RNA polymerase II-specific"/>
    <property type="evidence" value="ECO:0007669"/>
    <property type="project" value="TreeGrafter"/>
</dbReference>
<dbReference type="EMBL" id="NCKV01000220">
    <property type="protein sequence ID" value="RWS31263.1"/>
    <property type="molecule type" value="Genomic_DNA"/>
</dbReference>
<name>A0A443SUS8_9ACAR</name>
<dbReference type="PANTHER" id="PTHR12451:SF0">
    <property type="entry name" value="ZINC FINGER PROTEIN CASTOR HOMOLOG 1"/>
    <property type="match status" value="1"/>
</dbReference>
<evidence type="ECO:0000313" key="5">
    <source>
        <dbReference type="Proteomes" id="UP000288716"/>
    </source>
</evidence>
<feature type="region of interest" description="Disordered" evidence="2">
    <location>
        <begin position="36"/>
        <end position="64"/>
    </location>
</feature>
<dbReference type="Proteomes" id="UP000288716">
    <property type="component" value="Unassembled WGS sequence"/>
</dbReference>
<evidence type="ECO:0000259" key="3">
    <source>
        <dbReference type="PROSITE" id="PS50157"/>
    </source>
</evidence>
<gene>
    <name evidence="4" type="ORF">B4U80_00983</name>
</gene>
<keyword evidence="5" id="KW-1185">Reference proteome</keyword>
<dbReference type="GO" id="GO:0000977">
    <property type="term" value="F:RNA polymerase II transcription regulatory region sequence-specific DNA binding"/>
    <property type="evidence" value="ECO:0007669"/>
    <property type="project" value="TreeGrafter"/>
</dbReference>
<dbReference type="PROSITE" id="PS00028">
    <property type="entry name" value="ZINC_FINGER_C2H2_1"/>
    <property type="match status" value="3"/>
</dbReference>
<organism evidence="4 5">
    <name type="scientific">Leptotrombidium deliense</name>
    <dbReference type="NCBI Taxonomy" id="299467"/>
    <lineage>
        <taxon>Eukaryota</taxon>
        <taxon>Metazoa</taxon>
        <taxon>Ecdysozoa</taxon>
        <taxon>Arthropoda</taxon>
        <taxon>Chelicerata</taxon>
        <taxon>Arachnida</taxon>
        <taxon>Acari</taxon>
        <taxon>Acariformes</taxon>
        <taxon>Trombidiformes</taxon>
        <taxon>Prostigmata</taxon>
        <taxon>Anystina</taxon>
        <taxon>Parasitengona</taxon>
        <taxon>Trombiculoidea</taxon>
        <taxon>Trombiculidae</taxon>
        <taxon>Leptotrombidium</taxon>
    </lineage>
</organism>
<keyword evidence="1" id="KW-0863">Zinc-finger</keyword>
<dbReference type="InterPro" id="IPR040373">
    <property type="entry name" value="CASZ1"/>
</dbReference>
<dbReference type="PROSITE" id="PS50157">
    <property type="entry name" value="ZINC_FINGER_C2H2_2"/>
    <property type="match status" value="1"/>
</dbReference>
<feature type="domain" description="C2H2-type" evidence="3">
    <location>
        <begin position="211"/>
        <end position="240"/>
    </location>
</feature>
<dbReference type="GO" id="GO:0045944">
    <property type="term" value="P:positive regulation of transcription by RNA polymerase II"/>
    <property type="evidence" value="ECO:0007669"/>
    <property type="project" value="TreeGrafter"/>
</dbReference>
<dbReference type="OrthoDB" id="6505385at2759"/>
<accession>A0A443SUS8</accession>
<comment type="caution">
    <text evidence="4">The sequence shown here is derived from an EMBL/GenBank/DDBJ whole genome shotgun (WGS) entry which is preliminary data.</text>
</comment>
<sequence length="354" mass="39850">MFILLQAFSSFSRLKPHAVKHSGNLSPVPVYLPGNYPSPESLTMESNDDGDSDTEGYNSAKSSVSPTRMTISLPAQDASDIFNLNLISLSNWQKTAAVMASSHQSLRSNSSNSSLFPHPGSICSNEEFSNTSPLSESPFSSVVQNNLDFADVDAKKRLIMDDISNDAAKRLKLNSLKSCRDEPIPSGYTRFRFNEDCGYGQCGYREHQTHFHCERKDCGYSFCDKTRFVQHTARHERLDTLMGHEFKQFRLNMDCGRPDCARIRGGSSSNKNHYHCIKCDFVCCDTNKMVAHRRQHQKMESINAAGFEKYVQSQDCRVDACSHNGKQTHYHCLKCNYAVLGLSQMSSHKEKHAK</sequence>
<keyword evidence="1" id="KW-0479">Metal-binding</keyword>
<evidence type="ECO:0000313" key="4">
    <source>
        <dbReference type="EMBL" id="RWS31263.1"/>
    </source>
</evidence>
<protein>
    <submittedName>
        <fullName evidence="4">Zinc finger protein castor 1-like protein</fullName>
    </submittedName>
</protein>
<dbReference type="SMART" id="SM00355">
    <property type="entry name" value="ZnF_C2H2"/>
    <property type="match status" value="3"/>
</dbReference>
<evidence type="ECO:0000256" key="1">
    <source>
        <dbReference type="PROSITE-ProRule" id="PRU00042"/>
    </source>
</evidence>
<dbReference type="GO" id="GO:0008270">
    <property type="term" value="F:zinc ion binding"/>
    <property type="evidence" value="ECO:0007669"/>
    <property type="project" value="UniProtKB-KW"/>
</dbReference>
<dbReference type="VEuPathDB" id="VectorBase:LDEU000777"/>
<keyword evidence="1" id="KW-0862">Zinc</keyword>
<dbReference type="AlphaFoldDB" id="A0A443SUS8"/>
<dbReference type="GO" id="GO:0005634">
    <property type="term" value="C:nucleus"/>
    <property type="evidence" value="ECO:0007669"/>
    <property type="project" value="TreeGrafter"/>
</dbReference>
<dbReference type="GO" id="GO:0045664">
    <property type="term" value="P:regulation of neuron differentiation"/>
    <property type="evidence" value="ECO:0007669"/>
    <property type="project" value="TreeGrafter"/>
</dbReference>
<dbReference type="PANTHER" id="PTHR12451">
    <property type="entry name" value="TRANSCRIPTION FACTOR CASTOR PROTEIN MING -RELATED"/>
    <property type="match status" value="1"/>
</dbReference>
<dbReference type="InterPro" id="IPR013087">
    <property type="entry name" value="Znf_C2H2_type"/>
</dbReference>
<reference evidence="4 5" key="1">
    <citation type="journal article" date="2018" name="Gigascience">
        <title>Genomes of trombidid mites reveal novel predicted allergens and laterally-transferred genes associated with secondary metabolism.</title>
        <authorList>
            <person name="Dong X."/>
            <person name="Chaisiri K."/>
            <person name="Xia D."/>
            <person name="Armstrong S.D."/>
            <person name="Fang Y."/>
            <person name="Donnelly M.J."/>
            <person name="Kadowaki T."/>
            <person name="McGarry J.W."/>
            <person name="Darby A.C."/>
            <person name="Makepeace B.L."/>
        </authorList>
    </citation>
    <scope>NUCLEOTIDE SEQUENCE [LARGE SCALE GENOMIC DNA]</scope>
    <source>
        <strain evidence="4">UoL-UT</strain>
    </source>
</reference>
<feature type="compositionally biased region" description="Polar residues" evidence="2">
    <location>
        <begin position="55"/>
        <end position="64"/>
    </location>
</feature>
<proteinExistence type="predicted"/>
<evidence type="ECO:0000256" key="2">
    <source>
        <dbReference type="SAM" id="MobiDB-lite"/>
    </source>
</evidence>